<dbReference type="EMBL" id="PPGH01000024">
    <property type="protein sequence ID" value="PQJ96917.1"/>
    <property type="molecule type" value="Genomic_DNA"/>
</dbReference>
<proteinExistence type="predicted"/>
<reference evidence="2 3" key="1">
    <citation type="submission" date="2018-01" db="EMBL/GenBank/DDBJ databases">
        <title>The complete genome sequence of Chromatium okenii LaCa, a purple sulfur bacterium with a turbulent life.</title>
        <authorList>
            <person name="Luedin S.M."/>
            <person name="Liechti N."/>
            <person name="Storelli N."/>
            <person name="Danza F."/>
            <person name="Wittwer M."/>
            <person name="Pothier J.F."/>
            <person name="Tonolla M.A."/>
        </authorList>
    </citation>
    <scope>NUCLEOTIDE SEQUENCE [LARGE SCALE GENOMIC DNA]</scope>
    <source>
        <strain evidence="2 3">LaCa</strain>
        <plasmid evidence="2">pCok299</plasmid>
    </source>
</reference>
<dbReference type="Proteomes" id="UP000239936">
    <property type="component" value="Unassembled WGS sequence"/>
</dbReference>
<sequence>MRHLYQFDLIEPRDTTLTLGEDATGTITMILMDEQRHCTQFILSNDEFNHLCDLRYKMELDSPIRFQHLRRLTTV</sequence>
<dbReference type="AlphaFoldDB" id="A0A2S7XTX2"/>
<evidence type="ECO:0000313" key="2">
    <source>
        <dbReference type="EMBL" id="PQJ96938.1"/>
    </source>
</evidence>
<dbReference type="RefSeq" id="WP_105073037.1">
    <property type="nucleotide sequence ID" value="NZ_PPGH01000024.1"/>
</dbReference>
<accession>A0A2S7XTX2</accession>
<organism evidence="2 3">
    <name type="scientific">Chromatium okenii</name>
    <dbReference type="NCBI Taxonomy" id="61644"/>
    <lineage>
        <taxon>Bacteria</taxon>
        <taxon>Pseudomonadati</taxon>
        <taxon>Pseudomonadota</taxon>
        <taxon>Gammaproteobacteria</taxon>
        <taxon>Chromatiales</taxon>
        <taxon>Chromatiaceae</taxon>
        <taxon>Chromatium</taxon>
    </lineage>
</organism>
<keyword evidence="3" id="KW-1185">Reference proteome</keyword>
<dbReference type="EMBL" id="PPGH01000024">
    <property type="protein sequence ID" value="PQJ96938.1"/>
    <property type="molecule type" value="Genomic_DNA"/>
</dbReference>
<name>A0A2S7XTX2_9GAMM</name>
<geneLocation type="plasmid" evidence="2">
    <name>pCok299</name>
</geneLocation>
<keyword evidence="2" id="KW-0614">Plasmid</keyword>
<protein>
    <submittedName>
        <fullName evidence="2">Uncharacterized protein</fullName>
    </submittedName>
</protein>
<comment type="caution">
    <text evidence="2">The sequence shown here is derived from an EMBL/GenBank/DDBJ whole genome shotgun (WGS) entry which is preliminary data.</text>
</comment>
<evidence type="ECO:0000313" key="1">
    <source>
        <dbReference type="EMBL" id="PQJ96917.1"/>
    </source>
</evidence>
<gene>
    <name evidence="1" type="ORF">CXB77_04980</name>
    <name evidence="2" type="ORF">CXB77_05090</name>
</gene>
<evidence type="ECO:0000313" key="3">
    <source>
        <dbReference type="Proteomes" id="UP000239936"/>
    </source>
</evidence>